<evidence type="ECO:0000313" key="2">
    <source>
        <dbReference type="Proteomes" id="UP001209878"/>
    </source>
</evidence>
<dbReference type="InterPro" id="IPR050778">
    <property type="entry name" value="Cueball_EGF_LRP_Nidogen"/>
</dbReference>
<gene>
    <name evidence="1" type="ORF">NP493_242g01046</name>
</gene>
<proteinExistence type="predicted"/>
<dbReference type="SMART" id="SM00135">
    <property type="entry name" value="LY"/>
    <property type="match status" value="3"/>
</dbReference>
<dbReference type="Proteomes" id="UP001209878">
    <property type="component" value="Unassembled WGS sequence"/>
</dbReference>
<accession>A0AAD9UD56</accession>
<dbReference type="AlphaFoldDB" id="A0AAD9UD56"/>
<protein>
    <submittedName>
        <fullName evidence="1">Uncharacterized protein</fullName>
    </submittedName>
</protein>
<reference evidence="1" key="1">
    <citation type="journal article" date="2023" name="Mol. Biol. Evol.">
        <title>Third-Generation Sequencing Reveals the Adaptive Role of the Epigenome in Three Deep-Sea Polychaetes.</title>
        <authorList>
            <person name="Perez M."/>
            <person name="Aroh O."/>
            <person name="Sun Y."/>
            <person name="Lan Y."/>
            <person name="Juniper S.K."/>
            <person name="Young C.R."/>
            <person name="Angers B."/>
            <person name="Qian P.Y."/>
        </authorList>
    </citation>
    <scope>NUCLEOTIDE SEQUENCE</scope>
    <source>
        <strain evidence="1">R07B-5</strain>
    </source>
</reference>
<sequence length="254" mass="28567">MDGLNRRSNAYIKLAETSMIRSQEENSDCHSCITLWHPHACAYAAIVEEEDTTMYLEQSSAAFNALPEVSHHSTFWEPSSLNSVILDRWRSIRVICPKRQHFYEDDVSHLRAIAIDPVSRLLYYTGGKYNNDLNSYFIAASTIDGRHRFLLVAVRGDSIDTLVLDLIGRNMYWNTQTSIDGAAMDGSQHRCLVNQTNNVVGITVDSEGGRLYWSNSNTVESVALDGSDRRVLIQNGRIPGILFLGDMLYNINGT</sequence>
<organism evidence="1 2">
    <name type="scientific">Ridgeia piscesae</name>
    <name type="common">Tubeworm</name>
    <dbReference type="NCBI Taxonomy" id="27915"/>
    <lineage>
        <taxon>Eukaryota</taxon>
        <taxon>Metazoa</taxon>
        <taxon>Spiralia</taxon>
        <taxon>Lophotrochozoa</taxon>
        <taxon>Annelida</taxon>
        <taxon>Polychaeta</taxon>
        <taxon>Sedentaria</taxon>
        <taxon>Canalipalpata</taxon>
        <taxon>Sabellida</taxon>
        <taxon>Siboglinidae</taxon>
        <taxon>Ridgeia</taxon>
    </lineage>
</organism>
<dbReference type="Gene3D" id="2.120.10.30">
    <property type="entry name" value="TolB, C-terminal domain"/>
    <property type="match status" value="1"/>
</dbReference>
<comment type="caution">
    <text evidence="1">The sequence shown here is derived from an EMBL/GenBank/DDBJ whole genome shotgun (WGS) entry which is preliminary data.</text>
</comment>
<name>A0AAD9UD56_RIDPI</name>
<dbReference type="PANTHER" id="PTHR46513:SF44">
    <property type="entry name" value="LDL RECEPTOR RELATED PROTEIN 4"/>
    <property type="match status" value="1"/>
</dbReference>
<dbReference type="EMBL" id="JAODUO010000248">
    <property type="protein sequence ID" value="KAK2184940.1"/>
    <property type="molecule type" value="Genomic_DNA"/>
</dbReference>
<dbReference type="PANTHER" id="PTHR46513">
    <property type="entry name" value="VITELLOGENIN RECEPTOR-LIKE PROTEIN-RELATED-RELATED"/>
    <property type="match status" value="1"/>
</dbReference>
<dbReference type="InterPro" id="IPR011042">
    <property type="entry name" value="6-blade_b-propeller_TolB-like"/>
</dbReference>
<keyword evidence="2" id="KW-1185">Reference proteome</keyword>
<dbReference type="SUPFAM" id="SSF63825">
    <property type="entry name" value="YWTD domain"/>
    <property type="match status" value="1"/>
</dbReference>
<evidence type="ECO:0000313" key="1">
    <source>
        <dbReference type="EMBL" id="KAK2184940.1"/>
    </source>
</evidence>
<dbReference type="InterPro" id="IPR000033">
    <property type="entry name" value="LDLR_classB_rpt"/>
</dbReference>